<protein>
    <recommendedName>
        <fullName evidence="4">DUF3467 domain-containing protein</fullName>
    </recommendedName>
</protein>
<feature type="region of interest" description="Disordered" evidence="1">
    <location>
        <begin position="1"/>
        <end position="25"/>
    </location>
</feature>
<dbReference type="EMBL" id="VVIW01000045">
    <property type="protein sequence ID" value="NHZ44919.1"/>
    <property type="molecule type" value="Genomic_DNA"/>
</dbReference>
<name>A0ABX0MEW9_9BURK</name>
<organism evidence="2 3">
    <name type="scientific">Massilia aquatica</name>
    <dbReference type="NCBI Taxonomy" id="2609000"/>
    <lineage>
        <taxon>Bacteria</taxon>
        <taxon>Pseudomonadati</taxon>
        <taxon>Pseudomonadota</taxon>
        <taxon>Betaproteobacteria</taxon>
        <taxon>Burkholderiales</taxon>
        <taxon>Oxalobacteraceae</taxon>
        <taxon>Telluria group</taxon>
        <taxon>Massilia</taxon>
    </lineage>
</organism>
<dbReference type="Proteomes" id="UP000819052">
    <property type="component" value="Unassembled WGS sequence"/>
</dbReference>
<reference evidence="2 3" key="1">
    <citation type="submission" date="2019-09" db="EMBL/GenBank/DDBJ databases">
        <title>Taxonomy of Antarctic Massilia spp.: description of Massilia rubra sp. nov., Massilia aquatica sp. nov., Massilia mucilaginosa sp. nov., Massilia frigida sp. nov. isolated from streams, lakes and regoliths.</title>
        <authorList>
            <person name="Holochova P."/>
            <person name="Sedlacek I."/>
            <person name="Kralova S."/>
            <person name="Maslanova I."/>
            <person name="Busse H.-J."/>
            <person name="Stankova E."/>
            <person name="Vrbovska V."/>
            <person name="Kovarovic V."/>
            <person name="Bartak M."/>
            <person name="Svec P."/>
            <person name="Pantucek R."/>
        </authorList>
    </citation>
    <scope>NUCLEOTIDE SEQUENCE [LARGE SCALE GENOMIC DNA]</scope>
    <source>
        <strain evidence="2 3">CCM 8693</strain>
    </source>
</reference>
<dbReference type="RefSeq" id="WP_167082048.1">
    <property type="nucleotide sequence ID" value="NZ_VVIW01000045.1"/>
</dbReference>
<evidence type="ECO:0000256" key="1">
    <source>
        <dbReference type="SAM" id="MobiDB-lite"/>
    </source>
</evidence>
<keyword evidence="3" id="KW-1185">Reference proteome</keyword>
<sequence length="107" mass="11803">MNLDKTSNNDPLNQENMHPYTIDDPFEPPLTTSVEVTIAFPSGPRWLFFATPQLLNDVGDIVVGSSARVHLGALHMIVVSELSSAIIDAVLRDLYKSGELEERTLPL</sequence>
<accession>A0ABX0MEW9</accession>
<evidence type="ECO:0000313" key="2">
    <source>
        <dbReference type="EMBL" id="NHZ44919.1"/>
    </source>
</evidence>
<proteinExistence type="predicted"/>
<evidence type="ECO:0008006" key="4">
    <source>
        <dbReference type="Google" id="ProtNLM"/>
    </source>
</evidence>
<comment type="caution">
    <text evidence="2">The sequence shown here is derived from an EMBL/GenBank/DDBJ whole genome shotgun (WGS) entry which is preliminary data.</text>
</comment>
<gene>
    <name evidence="2" type="ORF">F1609_32945</name>
</gene>
<feature type="compositionally biased region" description="Polar residues" evidence="1">
    <location>
        <begin position="1"/>
        <end position="16"/>
    </location>
</feature>
<evidence type="ECO:0000313" key="3">
    <source>
        <dbReference type="Proteomes" id="UP000819052"/>
    </source>
</evidence>